<protein>
    <submittedName>
        <fullName evidence="2">Uncharacterized protein</fullName>
    </submittedName>
</protein>
<evidence type="ECO:0000313" key="2">
    <source>
        <dbReference type="EMBL" id="KAF1749573.1"/>
    </source>
</evidence>
<organism evidence="2 3">
    <name type="scientific">Caenorhabditis remanei</name>
    <name type="common">Caenorhabditis vulgaris</name>
    <dbReference type="NCBI Taxonomy" id="31234"/>
    <lineage>
        <taxon>Eukaryota</taxon>
        <taxon>Metazoa</taxon>
        <taxon>Ecdysozoa</taxon>
        <taxon>Nematoda</taxon>
        <taxon>Chromadorea</taxon>
        <taxon>Rhabditida</taxon>
        <taxon>Rhabditina</taxon>
        <taxon>Rhabditomorpha</taxon>
        <taxon>Rhabditoidea</taxon>
        <taxon>Rhabditidae</taxon>
        <taxon>Peloderinae</taxon>
        <taxon>Caenorhabditis</taxon>
    </lineage>
</organism>
<evidence type="ECO:0000256" key="1">
    <source>
        <dbReference type="SAM" id="MobiDB-lite"/>
    </source>
</evidence>
<dbReference type="GO" id="GO:0042001">
    <property type="term" value="P:hermaphrodite somatic sex determination"/>
    <property type="evidence" value="ECO:0007669"/>
    <property type="project" value="InterPro"/>
</dbReference>
<dbReference type="InterPro" id="IPR032848">
    <property type="entry name" value="Ce-Tra-2"/>
</dbReference>
<accession>A0A6A5G436</accession>
<dbReference type="RefSeq" id="XP_053580191.1">
    <property type="nucleotide sequence ID" value="XM_053736625.1"/>
</dbReference>
<dbReference type="KEGG" id="crq:GCK72_026041"/>
<dbReference type="GeneID" id="9813800"/>
<dbReference type="GO" id="GO:0004888">
    <property type="term" value="F:transmembrane signaling receptor activity"/>
    <property type="evidence" value="ECO:0007669"/>
    <property type="project" value="InterPro"/>
</dbReference>
<reference evidence="2 3" key="1">
    <citation type="submission" date="2019-12" db="EMBL/GenBank/DDBJ databases">
        <title>Chromosome-level assembly of the Caenorhabditis remanei genome.</title>
        <authorList>
            <person name="Teterina A.A."/>
            <person name="Willis J.H."/>
            <person name="Phillips P.C."/>
        </authorList>
    </citation>
    <scope>NUCLEOTIDE SEQUENCE [LARGE SCALE GENOMIC DNA]</scope>
    <source>
        <strain evidence="2 3">PX506</strain>
        <tissue evidence="2">Whole organism</tissue>
    </source>
</reference>
<dbReference type="CTD" id="9813800"/>
<gene>
    <name evidence="2" type="ORF">GCK72_026041</name>
</gene>
<evidence type="ECO:0000313" key="3">
    <source>
        <dbReference type="Proteomes" id="UP000483820"/>
    </source>
</evidence>
<feature type="compositionally biased region" description="Basic and acidic residues" evidence="1">
    <location>
        <begin position="1"/>
        <end position="11"/>
    </location>
</feature>
<dbReference type="GO" id="GO:0040021">
    <property type="term" value="P:hermaphrodite germ-line sex determination"/>
    <property type="evidence" value="ECO:0007669"/>
    <property type="project" value="InterPro"/>
</dbReference>
<sequence length="311" mass="35804">MNEKTNIRDIPAEPIKPELNSSPNDVVPDKDLCNSLNRIVLSENRQHEKGCKTNQELKYGIEKLSSLNTQTNVDPAKKKETTESSDQKPTKKCYRYQLFYKKGVTADYKLDPVFEICEVQNGMDEDVRSYMNFAVSLLPEIGIKTGNNPVEDFNRNFYLTRVEASNTAVDNTVFRRCVERNVKYDPPILQEILEKVSKLPGGPAKKHPKAIFYPPSFSYQMVEYCEDPFWTERVVEIPEGYIRPHKRIEIANGPPPPVDWTQKMSDNSHVLSGQPAWEPAVQKFKLEQRLESESLTEKEKEDINKQIDALF</sequence>
<dbReference type="AlphaFoldDB" id="A0A6A5G436"/>
<dbReference type="Proteomes" id="UP000483820">
    <property type="component" value="Chromosome X"/>
</dbReference>
<comment type="caution">
    <text evidence="2">The sequence shown here is derived from an EMBL/GenBank/DDBJ whole genome shotgun (WGS) entry which is preliminary data.</text>
</comment>
<feature type="region of interest" description="Disordered" evidence="1">
    <location>
        <begin position="1"/>
        <end position="27"/>
    </location>
</feature>
<dbReference type="PANTHER" id="PTHR39365:SF3">
    <property type="entry name" value="MX REGION OF TRA-2 RELATED"/>
    <property type="match status" value="1"/>
</dbReference>
<proteinExistence type="predicted"/>
<dbReference type="PANTHER" id="PTHR39365">
    <property type="entry name" value="MX REGION OF TRA-2 RELATED-RELATED"/>
    <property type="match status" value="1"/>
</dbReference>
<name>A0A6A5G436_CAERE</name>
<dbReference type="EMBL" id="WUAV01000006">
    <property type="protein sequence ID" value="KAF1749573.1"/>
    <property type="molecule type" value="Genomic_DNA"/>
</dbReference>